<dbReference type="SMART" id="SM00481">
    <property type="entry name" value="POLIIIAc"/>
    <property type="match status" value="1"/>
</dbReference>
<dbReference type="RefSeq" id="WP_230743108.1">
    <property type="nucleotide sequence ID" value="NZ_PGCK01000014.1"/>
</dbReference>
<dbReference type="InterPro" id="IPR004013">
    <property type="entry name" value="PHP_dom"/>
</dbReference>
<evidence type="ECO:0000313" key="2">
    <source>
        <dbReference type="EMBL" id="MCD1296172.1"/>
    </source>
</evidence>
<dbReference type="GO" id="GO:0004534">
    <property type="term" value="F:5'-3' RNA exonuclease activity"/>
    <property type="evidence" value="ECO:0007669"/>
    <property type="project" value="TreeGrafter"/>
</dbReference>
<protein>
    <submittedName>
        <fullName evidence="2">Metal-dependent phosphoesterase</fullName>
    </submittedName>
</protein>
<keyword evidence="3" id="KW-1185">Reference proteome</keyword>
<evidence type="ECO:0000313" key="3">
    <source>
        <dbReference type="Proteomes" id="UP001320159"/>
    </source>
</evidence>
<dbReference type="PANTHER" id="PTHR42924:SF3">
    <property type="entry name" value="POLYMERASE_HISTIDINOL PHOSPHATASE N-TERMINAL DOMAIN-CONTAINING PROTEIN"/>
    <property type="match status" value="1"/>
</dbReference>
<comment type="caution">
    <text evidence="2">The sequence shown here is derived from an EMBL/GenBank/DDBJ whole genome shotgun (WGS) entry which is preliminary data.</text>
</comment>
<dbReference type="Proteomes" id="UP001320159">
    <property type="component" value="Unassembled WGS sequence"/>
</dbReference>
<proteinExistence type="predicted"/>
<organism evidence="2 3">
    <name type="scientific">Methanooceanicella nereidis</name>
    <dbReference type="NCBI Taxonomy" id="2052831"/>
    <lineage>
        <taxon>Archaea</taxon>
        <taxon>Methanobacteriati</taxon>
        <taxon>Methanobacteriota</taxon>
        <taxon>Stenosarchaea group</taxon>
        <taxon>Methanomicrobia</taxon>
        <taxon>Methanocellales</taxon>
        <taxon>Methanocellaceae</taxon>
        <taxon>Methanooceanicella</taxon>
    </lineage>
</organism>
<sequence length="219" mass="24392">MRKFDLHMHSKYSRDGILDPETIVKIALKRGLDGLAVTDHDTIRGGLAAKKVAPKGLEVICGCEVSTDRGDVIGLFLSEEIRSRCHIDVIEEIRSQGGVAIVPHPFDSMRGSAFWLREDDSRKIDGVEVMNARCIFRRSNNAAVDYADRYSLAKVGGSDAHFGAEIGNAGTLIPEDSDVRESILKNRTMAYGNISSPFFNFRTTALLMRRRIYKTRKDS</sequence>
<dbReference type="PANTHER" id="PTHR42924">
    <property type="entry name" value="EXONUCLEASE"/>
    <property type="match status" value="1"/>
</dbReference>
<dbReference type="EMBL" id="PGCK01000014">
    <property type="protein sequence ID" value="MCD1296172.1"/>
    <property type="molecule type" value="Genomic_DNA"/>
</dbReference>
<dbReference type="CDD" id="cd07432">
    <property type="entry name" value="PHP_HisPPase"/>
    <property type="match status" value="1"/>
</dbReference>
<dbReference type="Pfam" id="PF13263">
    <property type="entry name" value="PHP_C"/>
    <property type="match status" value="1"/>
</dbReference>
<dbReference type="InterPro" id="IPR052018">
    <property type="entry name" value="PHP_domain"/>
</dbReference>
<dbReference type="Gene3D" id="3.20.20.140">
    <property type="entry name" value="Metal-dependent hydrolases"/>
    <property type="match status" value="1"/>
</dbReference>
<feature type="domain" description="Polymerase/histidinol phosphatase N-terminal" evidence="1">
    <location>
        <begin position="4"/>
        <end position="69"/>
    </location>
</feature>
<dbReference type="GO" id="GO:0035312">
    <property type="term" value="F:5'-3' DNA exonuclease activity"/>
    <property type="evidence" value="ECO:0007669"/>
    <property type="project" value="TreeGrafter"/>
</dbReference>
<accession>A0AAP2W795</accession>
<reference evidence="2 3" key="1">
    <citation type="submission" date="2017-11" db="EMBL/GenBank/DDBJ databases">
        <title>Isolation and Characterization of Family Methanocellaceae Species from Potential Methane Hydrate Area Offshore Southwestern Taiwan.</title>
        <authorList>
            <person name="Zhang W.-L."/>
            <person name="Chen W.-C."/>
            <person name="Lai M.-C."/>
            <person name="Chen S.-C."/>
        </authorList>
    </citation>
    <scope>NUCLEOTIDE SEQUENCE [LARGE SCALE GENOMIC DNA]</scope>
    <source>
        <strain evidence="2 3">CWC-04</strain>
    </source>
</reference>
<name>A0AAP2W795_9EURY</name>
<evidence type="ECO:0000259" key="1">
    <source>
        <dbReference type="SMART" id="SM00481"/>
    </source>
</evidence>
<dbReference type="AlphaFoldDB" id="A0AAP2W795"/>
<dbReference type="Pfam" id="PF02811">
    <property type="entry name" value="PHP"/>
    <property type="match status" value="1"/>
</dbReference>
<gene>
    <name evidence="2" type="ORF">CUJ83_14305</name>
</gene>
<dbReference type="InterPro" id="IPR016195">
    <property type="entry name" value="Pol/histidinol_Pase-like"/>
</dbReference>
<dbReference type="SUPFAM" id="SSF89550">
    <property type="entry name" value="PHP domain-like"/>
    <property type="match status" value="1"/>
</dbReference>
<dbReference type="InterPro" id="IPR003141">
    <property type="entry name" value="Pol/His_phosphatase_N"/>
</dbReference>